<keyword evidence="2" id="KW-0808">Transferase</keyword>
<dbReference type="CDD" id="cd02511">
    <property type="entry name" value="Beta4Glucosyltransferase"/>
    <property type="match status" value="1"/>
</dbReference>
<evidence type="ECO:0000313" key="2">
    <source>
        <dbReference type="EMBL" id="BBB91602.1"/>
    </source>
</evidence>
<sequence>MTLTVLILAKNEEKNIRECIESAKFADEIIVIDDFSTDDTKAIAESLGAKVYQRAMNGDWGAQQTYAIQLARTEWIFFLDADERIPPALAVEIRNAVKLNEKYTYKVSRLNHIMGQALRHGGWYPDFGIHLLPREGSYVEGFVHPRIHHNYPEKQLKNHMLHYPYTSWEHYFNKLNLYTRLAAEKNRKNGKKANFFFDIMIRPHVAFFKMYILKAGWRDGKVGFILASFHYCYTMAKYVKLYYLQKTNKDNYSPL</sequence>
<accession>A0A348AKK4</accession>
<evidence type="ECO:0000313" key="3">
    <source>
        <dbReference type="Proteomes" id="UP000276437"/>
    </source>
</evidence>
<dbReference type="PANTHER" id="PTHR43630:SF2">
    <property type="entry name" value="GLYCOSYLTRANSFERASE"/>
    <property type="match status" value="1"/>
</dbReference>
<dbReference type="Pfam" id="PF00535">
    <property type="entry name" value="Glycos_transf_2"/>
    <property type="match status" value="1"/>
</dbReference>
<protein>
    <submittedName>
        <fullName evidence="2">SPBc2 prophage-derived glycosyltransferase SunS</fullName>
        <ecNumber evidence="2">2.4.1.-</ecNumber>
    </submittedName>
</protein>
<proteinExistence type="predicted"/>
<dbReference type="Proteomes" id="UP000276437">
    <property type="component" value="Chromosome"/>
</dbReference>
<gene>
    <name evidence="2" type="primary">sunS_2</name>
    <name evidence="2" type="ORF">MAMMFC1_02286</name>
</gene>
<name>A0A348AKK4_9FIRM</name>
<dbReference type="RefSeq" id="WP_126308597.1">
    <property type="nucleotide sequence ID" value="NZ_AP018449.1"/>
</dbReference>
<dbReference type="GO" id="GO:0016757">
    <property type="term" value="F:glycosyltransferase activity"/>
    <property type="evidence" value="ECO:0007669"/>
    <property type="project" value="UniProtKB-KW"/>
</dbReference>
<dbReference type="InterPro" id="IPR001173">
    <property type="entry name" value="Glyco_trans_2-like"/>
</dbReference>
<feature type="domain" description="Glycosyltransferase 2-like" evidence="1">
    <location>
        <begin position="4"/>
        <end position="109"/>
    </location>
</feature>
<dbReference type="InterPro" id="IPR029044">
    <property type="entry name" value="Nucleotide-diphossugar_trans"/>
</dbReference>
<dbReference type="AlphaFoldDB" id="A0A348AKK4"/>
<reference evidence="2 3" key="1">
    <citation type="journal article" date="2018" name="Int. J. Syst. Evol. Microbiol.">
        <title>Methylomusa anaerophila gen. nov., sp. nov., an anaerobic methanol-utilizing bacterium isolated from a microbial fuel cell.</title>
        <authorList>
            <person name="Amano N."/>
            <person name="Yamamuro A."/>
            <person name="Miyahara M."/>
            <person name="Kouzuma A."/>
            <person name="Abe T."/>
            <person name="Watanabe K."/>
        </authorList>
    </citation>
    <scope>NUCLEOTIDE SEQUENCE [LARGE SCALE GENOMIC DNA]</scope>
    <source>
        <strain evidence="2 3">MMFC1</strain>
    </source>
</reference>
<organism evidence="2 3">
    <name type="scientific">Methylomusa anaerophila</name>
    <dbReference type="NCBI Taxonomy" id="1930071"/>
    <lineage>
        <taxon>Bacteria</taxon>
        <taxon>Bacillati</taxon>
        <taxon>Bacillota</taxon>
        <taxon>Negativicutes</taxon>
        <taxon>Selenomonadales</taxon>
        <taxon>Sporomusaceae</taxon>
        <taxon>Methylomusa</taxon>
    </lineage>
</organism>
<dbReference type="EC" id="2.4.1.-" evidence="2"/>
<evidence type="ECO:0000259" key="1">
    <source>
        <dbReference type="Pfam" id="PF00535"/>
    </source>
</evidence>
<dbReference type="PANTHER" id="PTHR43630">
    <property type="entry name" value="POLY-BETA-1,6-N-ACETYL-D-GLUCOSAMINE SYNTHASE"/>
    <property type="match status" value="1"/>
</dbReference>
<dbReference type="Gene3D" id="3.90.550.10">
    <property type="entry name" value="Spore Coat Polysaccharide Biosynthesis Protein SpsA, Chain A"/>
    <property type="match status" value="1"/>
</dbReference>
<dbReference type="SUPFAM" id="SSF53448">
    <property type="entry name" value="Nucleotide-diphospho-sugar transferases"/>
    <property type="match status" value="1"/>
</dbReference>
<keyword evidence="3" id="KW-1185">Reference proteome</keyword>
<dbReference type="OrthoDB" id="9815923at2"/>
<dbReference type="KEGG" id="mana:MAMMFC1_02286"/>
<keyword evidence="2" id="KW-0328">Glycosyltransferase</keyword>
<dbReference type="EMBL" id="AP018449">
    <property type="protein sequence ID" value="BBB91602.1"/>
    <property type="molecule type" value="Genomic_DNA"/>
</dbReference>